<dbReference type="Pfam" id="PF09924">
    <property type="entry name" value="LPG_synthase_C"/>
    <property type="match status" value="1"/>
</dbReference>
<feature type="transmembrane region" description="Helical" evidence="7">
    <location>
        <begin position="84"/>
        <end position="108"/>
    </location>
</feature>
<dbReference type="InterPro" id="IPR051211">
    <property type="entry name" value="PG_lysyltransferase"/>
</dbReference>
<evidence type="ECO:0000256" key="5">
    <source>
        <dbReference type="ARBA" id="ARBA00023136"/>
    </source>
</evidence>
<dbReference type="InterPro" id="IPR024320">
    <property type="entry name" value="LPG_synthase_C"/>
</dbReference>
<evidence type="ECO:0000259" key="8">
    <source>
        <dbReference type="Pfam" id="PF09924"/>
    </source>
</evidence>
<dbReference type="AlphaFoldDB" id="A0A7I7M8R3"/>
<dbReference type="InterPro" id="IPR016181">
    <property type="entry name" value="Acyl_CoA_acyltransferase"/>
</dbReference>
<feature type="transmembrane region" description="Helical" evidence="7">
    <location>
        <begin position="45"/>
        <end position="64"/>
    </location>
</feature>
<dbReference type="PANTHER" id="PTHR34697">
    <property type="entry name" value="PHOSPHATIDYLGLYCEROL LYSYLTRANSFERASE"/>
    <property type="match status" value="1"/>
</dbReference>
<dbReference type="GO" id="GO:0016755">
    <property type="term" value="F:aminoacyltransferase activity"/>
    <property type="evidence" value="ECO:0007669"/>
    <property type="project" value="TreeGrafter"/>
</dbReference>
<keyword evidence="5 7" id="KW-0472">Membrane</keyword>
<evidence type="ECO:0000256" key="7">
    <source>
        <dbReference type="SAM" id="Phobius"/>
    </source>
</evidence>
<dbReference type="Proteomes" id="UP000466514">
    <property type="component" value="Chromosome"/>
</dbReference>
<proteinExistence type="predicted"/>
<protein>
    <recommendedName>
        <fullName evidence="8">Phosphatidylglycerol lysyltransferase C-terminal domain-containing protein</fullName>
    </recommendedName>
</protein>
<dbReference type="GO" id="GO:0055091">
    <property type="term" value="P:phospholipid homeostasis"/>
    <property type="evidence" value="ECO:0007669"/>
    <property type="project" value="TreeGrafter"/>
</dbReference>
<sequence>MSAEFAVPTAVGRSVGAGALLAAATWLAVAVAHDRHHLGWQDGRLVWSVTVLAATVFIARGIFLGRPVTGRHAALAGAAVLGGMALHVLLSPGAGNVVIAASGLVLMWPTRSRPQPEALPEIWRLVDATHGDALAPFAMHSLKSYHFSDNRRAAVAYRTRMGLAVVSGDPIGDEREFGSVVASFVAMCRSRGWRIAVLGCSERQLGRWDASVVGRSMRAIPIGRDVVIDVASFSLAGRARRNLRQAVQRTHNAGITTEVVSEQDLDEVQRAELAEVLFTSHRTAQRERGFSMILDGALEGRHPGMQLIVGRARDGRVQAFARYATAGGGNDVSLDVSWRAPDAPNGIDERLSVDMIDWARSHGARRVSLAFAAFPEIFENKNRGPVQSLLFWLIHLGDGLISLESLYRYLRKYRTLGAQRYAVLSMRQLVPALTVLLTLEFLPRRRRLALPHQGRGALRRVGGAAGGTEADGRFDVPSGVGQSGIPGLHRYGR</sequence>
<evidence type="ECO:0000256" key="4">
    <source>
        <dbReference type="ARBA" id="ARBA00022989"/>
    </source>
</evidence>
<dbReference type="SUPFAM" id="SSF55729">
    <property type="entry name" value="Acyl-CoA N-acyltransferases (Nat)"/>
    <property type="match status" value="1"/>
</dbReference>
<name>A0A7I7M8R3_9MYCO</name>
<dbReference type="PANTHER" id="PTHR34697:SF2">
    <property type="entry name" value="PHOSPHATIDYLGLYCEROL LYSYLTRANSFERASE"/>
    <property type="match status" value="1"/>
</dbReference>
<feature type="region of interest" description="Disordered" evidence="6">
    <location>
        <begin position="469"/>
        <end position="493"/>
    </location>
</feature>
<evidence type="ECO:0000256" key="3">
    <source>
        <dbReference type="ARBA" id="ARBA00022692"/>
    </source>
</evidence>
<dbReference type="GO" id="GO:0005886">
    <property type="term" value="C:plasma membrane"/>
    <property type="evidence" value="ECO:0007669"/>
    <property type="project" value="UniProtKB-SubCell"/>
</dbReference>
<evidence type="ECO:0000256" key="2">
    <source>
        <dbReference type="ARBA" id="ARBA00022475"/>
    </source>
</evidence>
<evidence type="ECO:0000313" key="10">
    <source>
        <dbReference type="Proteomes" id="UP000466514"/>
    </source>
</evidence>
<evidence type="ECO:0000256" key="1">
    <source>
        <dbReference type="ARBA" id="ARBA00004651"/>
    </source>
</evidence>
<evidence type="ECO:0000256" key="6">
    <source>
        <dbReference type="SAM" id="MobiDB-lite"/>
    </source>
</evidence>
<keyword evidence="4 7" id="KW-1133">Transmembrane helix</keyword>
<keyword evidence="10" id="KW-1185">Reference proteome</keyword>
<dbReference type="KEGG" id="mpsc:MPSYJ_20260"/>
<dbReference type="EMBL" id="AP022574">
    <property type="protein sequence ID" value="BBX68565.1"/>
    <property type="molecule type" value="Genomic_DNA"/>
</dbReference>
<reference evidence="9 10" key="1">
    <citation type="journal article" date="2019" name="Emerg. Microbes Infect.">
        <title>Comprehensive subspecies identification of 175 nontuberculous mycobacteria species based on 7547 genomic profiles.</title>
        <authorList>
            <person name="Matsumoto Y."/>
            <person name="Kinjo T."/>
            <person name="Motooka D."/>
            <person name="Nabeya D."/>
            <person name="Jung N."/>
            <person name="Uechi K."/>
            <person name="Horii T."/>
            <person name="Iida T."/>
            <person name="Fujita J."/>
            <person name="Nakamura S."/>
        </authorList>
    </citation>
    <scope>NUCLEOTIDE SEQUENCE [LARGE SCALE GENOMIC DNA]</scope>
    <source>
        <strain evidence="9 10">JCM 13323</strain>
    </source>
</reference>
<gene>
    <name evidence="9" type="ORF">MPSYJ_20260</name>
</gene>
<feature type="domain" description="Phosphatidylglycerol lysyltransferase C-terminal" evidence="8">
    <location>
        <begin position="124"/>
        <end position="423"/>
    </location>
</feature>
<feature type="transmembrane region" description="Helical" evidence="7">
    <location>
        <begin position="15"/>
        <end position="33"/>
    </location>
</feature>
<organism evidence="9 10">
    <name type="scientific">Mycolicibacterium psychrotolerans</name>
    <dbReference type="NCBI Taxonomy" id="216929"/>
    <lineage>
        <taxon>Bacteria</taxon>
        <taxon>Bacillati</taxon>
        <taxon>Actinomycetota</taxon>
        <taxon>Actinomycetes</taxon>
        <taxon>Mycobacteriales</taxon>
        <taxon>Mycobacteriaceae</taxon>
        <taxon>Mycolicibacterium</taxon>
    </lineage>
</organism>
<keyword evidence="3 7" id="KW-0812">Transmembrane</keyword>
<accession>A0A7I7M8R3</accession>
<evidence type="ECO:0000313" key="9">
    <source>
        <dbReference type="EMBL" id="BBX68565.1"/>
    </source>
</evidence>
<comment type="subcellular location">
    <subcellularLocation>
        <location evidence="1">Cell membrane</location>
        <topology evidence="1">Multi-pass membrane protein</topology>
    </subcellularLocation>
</comment>
<dbReference type="RefSeq" id="WP_163721958.1">
    <property type="nucleotide sequence ID" value="NZ_AP022574.1"/>
</dbReference>
<keyword evidence="2" id="KW-1003">Cell membrane</keyword>